<evidence type="ECO:0000256" key="2">
    <source>
        <dbReference type="SAM" id="Phobius"/>
    </source>
</evidence>
<dbReference type="OrthoDB" id="10573283at2759"/>
<feature type="region of interest" description="Disordered" evidence="1">
    <location>
        <begin position="84"/>
        <end position="125"/>
    </location>
</feature>
<dbReference type="Proteomes" id="UP001165122">
    <property type="component" value="Unassembled WGS sequence"/>
</dbReference>
<proteinExistence type="predicted"/>
<gene>
    <name evidence="3" type="ORF">TrLO_g13242</name>
</gene>
<feature type="compositionally biased region" description="Polar residues" evidence="1">
    <location>
        <begin position="84"/>
        <end position="108"/>
    </location>
</feature>
<accession>A0A9W7AKA5</accession>
<feature type="compositionally biased region" description="Acidic residues" evidence="1">
    <location>
        <begin position="30"/>
        <end position="40"/>
    </location>
</feature>
<feature type="region of interest" description="Disordered" evidence="1">
    <location>
        <begin position="1"/>
        <end position="51"/>
    </location>
</feature>
<organism evidence="3 4">
    <name type="scientific">Triparma laevis f. longispina</name>
    <dbReference type="NCBI Taxonomy" id="1714387"/>
    <lineage>
        <taxon>Eukaryota</taxon>
        <taxon>Sar</taxon>
        <taxon>Stramenopiles</taxon>
        <taxon>Ochrophyta</taxon>
        <taxon>Bolidophyceae</taxon>
        <taxon>Parmales</taxon>
        <taxon>Triparmaceae</taxon>
        <taxon>Triparma</taxon>
    </lineage>
</organism>
<name>A0A9W7AKA5_9STRA</name>
<keyword evidence="2" id="KW-0472">Membrane</keyword>
<dbReference type="AlphaFoldDB" id="A0A9W7AKA5"/>
<keyword evidence="4" id="KW-1185">Reference proteome</keyword>
<evidence type="ECO:0000313" key="4">
    <source>
        <dbReference type="Proteomes" id="UP001165122"/>
    </source>
</evidence>
<dbReference type="EMBL" id="BRXW01000626">
    <property type="protein sequence ID" value="GMH70673.1"/>
    <property type="molecule type" value="Genomic_DNA"/>
</dbReference>
<keyword evidence="2" id="KW-1133">Transmembrane helix</keyword>
<feature type="transmembrane region" description="Helical" evidence="2">
    <location>
        <begin position="184"/>
        <end position="202"/>
    </location>
</feature>
<sequence>MLSPSPSPSPSKSQSSHPLAPFTQPQTNGDCDDSDSDDALSAEIFTPRTETQNAAIDKFWSDFEGNDASSFSSSASIRNRRQKTLLTDSSTISETPDSNPDSSLTSPSDNKEDKEDDNEEDNEEEIITSKAARSVLSSHFGLHYDYIEASLGLISWLLLLAFLYQYSAYAGYKYHYLIHEMSGYLILTFTVPFVVVMGLWYLDIKREEKINIDEIREKNKIINDIKKATAKGRKDK</sequence>
<protein>
    <submittedName>
        <fullName evidence="3">Uncharacterized protein</fullName>
    </submittedName>
</protein>
<reference evidence="4" key="1">
    <citation type="journal article" date="2023" name="Commun. Biol.">
        <title>Genome analysis of Parmales, the sister group of diatoms, reveals the evolutionary specialization of diatoms from phago-mixotrophs to photoautotrophs.</title>
        <authorList>
            <person name="Ban H."/>
            <person name="Sato S."/>
            <person name="Yoshikawa S."/>
            <person name="Yamada K."/>
            <person name="Nakamura Y."/>
            <person name="Ichinomiya M."/>
            <person name="Sato N."/>
            <person name="Blanc-Mathieu R."/>
            <person name="Endo H."/>
            <person name="Kuwata A."/>
            <person name="Ogata H."/>
        </authorList>
    </citation>
    <scope>NUCLEOTIDE SEQUENCE [LARGE SCALE GENOMIC DNA]</scope>
    <source>
        <strain evidence="4">NIES 3700</strain>
    </source>
</reference>
<feature type="compositionally biased region" description="Acidic residues" evidence="1">
    <location>
        <begin position="114"/>
        <end position="125"/>
    </location>
</feature>
<comment type="caution">
    <text evidence="3">The sequence shown here is derived from an EMBL/GenBank/DDBJ whole genome shotgun (WGS) entry which is preliminary data.</text>
</comment>
<keyword evidence="2" id="KW-0812">Transmembrane</keyword>
<evidence type="ECO:0000256" key="1">
    <source>
        <dbReference type="SAM" id="MobiDB-lite"/>
    </source>
</evidence>
<evidence type="ECO:0000313" key="3">
    <source>
        <dbReference type="EMBL" id="GMH70673.1"/>
    </source>
</evidence>
<feature type="transmembrane region" description="Helical" evidence="2">
    <location>
        <begin position="146"/>
        <end position="164"/>
    </location>
</feature>